<organism evidence="1 2">
    <name type="scientific">Auriscalpium vulgare</name>
    <dbReference type="NCBI Taxonomy" id="40419"/>
    <lineage>
        <taxon>Eukaryota</taxon>
        <taxon>Fungi</taxon>
        <taxon>Dikarya</taxon>
        <taxon>Basidiomycota</taxon>
        <taxon>Agaricomycotina</taxon>
        <taxon>Agaricomycetes</taxon>
        <taxon>Russulales</taxon>
        <taxon>Auriscalpiaceae</taxon>
        <taxon>Auriscalpium</taxon>
    </lineage>
</organism>
<accession>A0ACB8S9T3</accession>
<dbReference type="EMBL" id="MU275844">
    <property type="protein sequence ID" value="KAI0052645.1"/>
    <property type="molecule type" value="Genomic_DNA"/>
</dbReference>
<proteinExistence type="predicted"/>
<protein>
    <submittedName>
        <fullName evidence="1">Uncharacterized protein</fullName>
    </submittedName>
</protein>
<dbReference type="Proteomes" id="UP000814033">
    <property type="component" value="Unassembled WGS sequence"/>
</dbReference>
<reference evidence="1" key="1">
    <citation type="submission" date="2021-02" db="EMBL/GenBank/DDBJ databases">
        <authorList>
            <consortium name="DOE Joint Genome Institute"/>
            <person name="Ahrendt S."/>
            <person name="Looney B.P."/>
            <person name="Miyauchi S."/>
            <person name="Morin E."/>
            <person name="Drula E."/>
            <person name="Courty P.E."/>
            <person name="Chicoki N."/>
            <person name="Fauchery L."/>
            <person name="Kohler A."/>
            <person name="Kuo A."/>
            <person name="Labutti K."/>
            <person name="Pangilinan J."/>
            <person name="Lipzen A."/>
            <person name="Riley R."/>
            <person name="Andreopoulos W."/>
            <person name="He G."/>
            <person name="Johnson J."/>
            <person name="Barry K.W."/>
            <person name="Grigoriev I.V."/>
            <person name="Nagy L."/>
            <person name="Hibbett D."/>
            <person name="Henrissat B."/>
            <person name="Matheny P.B."/>
            <person name="Labbe J."/>
            <person name="Martin F."/>
        </authorList>
    </citation>
    <scope>NUCLEOTIDE SEQUENCE</scope>
    <source>
        <strain evidence="1">FP105234-sp</strain>
    </source>
</reference>
<evidence type="ECO:0000313" key="1">
    <source>
        <dbReference type="EMBL" id="KAI0052645.1"/>
    </source>
</evidence>
<comment type="caution">
    <text evidence="1">The sequence shown here is derived from an EMBL/GenBank/DDBJ whole genome shotgun (WGS) entry which is preliminary data.</text>
</comment>
<name>A0ACB8S9T3_9AGAM</name>
<gene>
    <name evidence="1" type="ORF">FA95DRAFT_1532519</name>
</gene>
<keyword evidence="2" id="KW-1185">Reference proteome</keyword>
<sequence>MSIRSHTAQAQACQPVRDAGAPFNDVDPIHAVILRSSDNVDFFVLKLFLARASSFFSGMFELPDPHTVASIDDEDHRQGVAIVRMQESSHALDVLLRMCYPVDNPDLSDLQDVRLALECCHKYVIECFEGTLKAALLRAADARPLAVYALACRYRFEDVANDAAKRLLFKPFRSHSEADLFDLTGVQYQRILQYHRNCSLKATTEPPVTWFNALVAGSTTSSSSPTTSQSCRTQFHFFYAATQPSKSFWVPHWWTAYLHKALEAVKDRPRGSTVTAPELLEPFNKLALQCAECMEESVIALHKLSTALALEVEKAVNQVS</sequence>
<evidence type="ECO:0000313" key="2">
    <source>
        <dbReference type="Proteomes" id="UP000814033"/>
    </source>
</evidence>
<reference evidence="1" key="2">
    <citation type="journal article" date="2022" name="New Phytol.">
        <title>Evolutionary transition to the ectomycorrhizal habit in the genomes of a hyperdiverse lineage of mushroom-forming fungi.</title>
        <authorList>
            <person name="Looney B."/>
            <person name="Miyauchi S."/>
            <person name="Morin E."/>
            <person name="Drula E."/>
            <person name="Courty P.E."/>
            <person name="Kohler A."/>
            <person name="Kuo A."/>
            <person name="LaButti K."/>
            <person name="Pangilinan J."/>
            <person name="Lipzen A."/>
            <person name="Riley R."/>
            <person name="Andreopoulos W."/>
            <person name="He G."/>
            <person name="Johnson J."/>
            <person name="Nolan M."/>
            <person name="Tritt A."/>
            <person name="Barry K.W."/>
            <person name="Grigoriev I.V."/>
            <person name="Nagy L.G."/>
            <person name="Hibbett D."/>
            <person name="Henrissat B."/>
            <person name="Matheny P.B."/>
            <person name="Labbe J."/>
            <person name="Martin F.M."/>
        </authorList>
    </citation>
    <scope>NUCLEOTIDE SEQUENCE</scope>
    <source>
        <strain evidence="1">FP105234-sp</strain>
    </source>
</reference>